<proteinExistence type="predicted"/>
<gene>
    <name evidence="2" type="ORF">SO802_028120</name>
</gene>
<feature type="compositionally biased region" description="Polar residues" evidence="1">
    <location>
        <begin position="139"/>
        <end position="150"/>
    </location>
</feature>
<dbReference type="Proteomes" id="UP001459277">
    <property type="component" value="Unassembled WGS sequence"/>
</dbReference>
<evidence type="ECO:0000256" key="1">
    <source>
        <dbReference type="SAM" id="MobiDB-lite"/>
    </source>
</evidence>
<dbReference type="EMBL" id="JAZDWU010000010">
    <property type="protein sequence ID" value="KAK9987881.1"/>
    <property type="molecule type" value="Genomic_DNA"/>
</dbReference>
<evidence type="ECO:0000313" key="3">
    <source>
        <dbReference type="Proteomes" id="UP001459277"/>
    </source>
</evidence>
<sequence>MRLQLGVLDYVQFYFLVPGSDLNNGLRYLSTDANTQELFKCLDPIDHKIDIYAEHVTLIQQQLLVRDISIVDATNLGGCDVGVKDVDVDGNGDDNEVDVEGGDEALADDEFEKRCNLVDERNDAKGNDGNSAGRCGANYASSDQLHSPDNSDGEQKKKLPEFKLEYLKNPKFVLGMSFKDNKKFKESFHRRQVSAHWVAEKYVDQFRTNIYFQAKDLVATVEQDVNVEHVLSKAYRARDIARGMVRGDFCEQYTKKGLLPTLVDVVLDAYNRFRMRYLFANFKKNHQGKDLKDLMWSRAKSSTRLAFESYMKQMEIVSKEACDELRGRNAFPYYSKCNMLLNNICETFNSNIVETREKLLVNMLKTIRRYLMDLTRISCKHAMHVIAFWKERAKDYVHDFYKKDTYIALYSHLIQPCNGPDLWPDVDGDAILPPIHKIQLGRIKIDRRRKEKDKVHIPYKMKRNQTSLKCAHCHQSGHDRRNCRSKSKTTKRSNCQEQRQGSN</sequence>
<name>A0AAW2BRC8_9ROSI</name>
<dbReference type="PANTHER" id="PTHR31973:SF187">
    <property type="entry name" value="MUTATOR TRANSPOSASE MUDRA PROTEIN"/>
    <property type="match status" value="1"/>
</dbReference>
<evidence type="ECO:0008006" key="4">
    <source>
        <dbReference type="Google" id="ProtNLM"/>
    </source>
</evidence>
<reference evidence="2 3" key="1">
    <citation type="submission" date="2024-01" db="EMBL/GenBank/DDBJ databases">
        <title>A telomere-to-telomere, gap-free genome of sweet tea (Lithocarpus litseifolius).</title>
        <authorList>
            <person name="Zhou J."/>
        </authorList>
    </citation>
    <scope>NUCLEOTIDE SEQUENCE [LARGE SCALE GENOMIC DNA]</scope>
    <source>
        <strain evidence="2">Zhou-2022a</strain>
        <tissue evidence="2">Leaf</tissue>
    </source>
</reference>
<feature type="compositionally biased region" description="Polar residues" evidence="1">
    <location>
        <begin position="492"/>
        <end position="503"/>
    </location>
</feature>
<dbReference type="AlphaFoldDB" id="A0AAW2BRC8"/>
<keyword evidence="3" id="KW-1185">Reference proteome</keyword>
<evidence type="ECO:0000313" key="2">
    <source>
        <dbReference type="EMBL" id="KAK9987881.1"/>
    </source>
</evidence>
<comment type="caution">
    <text evidence="2">The sequence shown here is derived from an EMBL/GenBank/DDBJ whole genome shotgun (WGS) entry which is preliminary data.</text>
</comment>
<dbReference type="PANTHER" id="PTHR31973">
    <property type="entry name" value="POLYPROTEIN, PUTATIVE-RELATED"/>
    <property type="match status" value="1"/>
</dbReference>
<accession>A0AAW2BRC8</accession>
<protein>
    <recommendedName>
        <fullName evidence="4">CCHC-type domain-containing protein</fullName>
    </recommendedName>
</protein>
<feature type="region of interest" description="Disordered" evidence="1">
    <location>
        <begin position="477"/>
        <end position="503"/>
    </location>
</feature>
<organism evidence="2 3">
    <name type="scientific">Lithocarpus litseifolius</name>
    <dbReference type="NCBI Taxonomy" id="425828"/>
    <lineage>
        <taxon>Eukaryota</taxon>
        <taxon>Viridiplantae</taxon>
        <taxon>Streptophyta</taxon>
        <taxon>Embryophyta</taxon>
        <taxon>Tracheophyta</taxon>
        <taxon>Spermatophyta</taxon>
        <taxon>Magnoliopsida</taxon>
        <taxon>eudicotyledons</taxon>
        <taxon>Gunneridae</taxon>
        <taxon>Pentapetalae</taxon>
        <taxon>rosids</taxon>
        <taxon>fabids</taxon>
        <taxon>Fagales</taxon>
        <taxon>Fagaceae</taxon>
        <taxon>Lithocarpus</taxon>
    </lineage>
</organism>
<feature type="region of interest" description="Disordered" evidence="1">
    <location>
        <begin position="122"/>
        <end position="156"/>
    </location>
</feature>